<comment type="caution">
    <text evidence="8">The sequence shown here is derived from an EMBL/GenBank/DDBJ whole genome shotgun (WGS) entry which is preliminary data.</text>
</comment>
<dbReference type="InterPro" id="IPR051863">
    <property type="entry name" value="HIPP"/>
</dbReference>
<dbReference type="Pfam" id="PF00403">
    <property type="entry name" value="HMA"/>
    <property type="match status" value="1"/>
</dbReference>
<feature type="domain" description="HMA" evidence="7">
    <location>
        <begin position="18"/>
        <end position="85"/>
    </location>
</feature>
<dbReference type="Gramene" id="OE9A060822T1">
    <property type="protein sequence ID" value="OE9A060822C1"/>
    <property type="gene ID" value="OE9A060822"/>
</dbReference>
<sequence>MARKAVVVITITNLLIDSTKTELKFAINCEKCETQVLKAKTKLTGVDSVAVTAEKGTVTVVGTVDPVCVIIAIRKGGKFAEITSVGPPKKPDPPKRDPPKPACPPLPACCKQCQLVGFIYTNDSAPCSIL</sequence>
<dbReference type="InterPro" id="IPR036163">
    <property type="entry name" value="HMA_dom_sf"/>
</dbReference>
<reference evidence="8 9" key="1">
    <citation type="submission" date="2019-12" db="EMBL/GenBank/DDBJ databases">
        <authorList>
            <person name="Alioto T."/>
            <person name="Alioto T."/>
            <person name="Gomez Garrido J."/>
        </authorList>
    </citation>
    <scope>NUCLEOTIDE SEQUENCE [LARGE SCALE GENOMIC DNA]</scope>
</reference>
<name>A0A8S0S380_OLEEU</name>
<dbReference type="PANTHER" id="PTHR45811">
    <property type="entry name" value="COPPER TRANSPORT PROTEIN FAMILY-RELATED"/>
    <property type="match status" value="1"/>
</dbReference>
<evidence type="ECO:0000256" key="1">
    <source>
        <dbReference type="ARBA" id="ARBA00004170"/>
    </source>
</evidence>
<dbReference type="InterPro" id="IPR006121">
    <property type="entry name" value="HMA_dom"/>
</dbReference>
<keyword evidence="2" id="KW-0488">Methylation</keyword>
<accession>A0A8S0S380</accession>
<dbReference type="EMBL" id="CACTIH010003840">
    <property type="protein sequence ID" value="CAA2986098.1"/>
    <property type="molecule type" value="Genomic_DNA"/>
</dbReference>
<organism evidence="8 9">
    <name type="scientific">Olea europaea subsp. europaea</name>
    <dbReference type="NCBI Taxonomy" id="158383"/>
    <lineage>
        <taxon>Eukaryota</taxon>
        <taxon>Viridiplantae</taxon>
        <taxon>Streptophyta</taxon>
        <taxon>Embryophyta</taxon>
        <taxon>Tracheophyta</taxon>
        <taxon>Spermatophyta</taxon>
        <taxon>Magnoliopsida</taxon>
        <taxon>eudicotyledons</taxon>
        <taxon>Gunneridae</taxon>
        <taxon>Pentapetalae</taxon>
        <taxon>asterids</taxon>
        <taxon>lamiids</taxon>
        <taxon>Lamiales</taxon>
        <taxon>Oleaceae</taxon>
        <taxon>Oleeae</taxon>
        <taxon>Olea</taxon>
    </lineage>
</organism>
<evidence type="ECO:0000256" key="4">
    <source>
        <dbReference type="ARBA" id="ARBA00023288"/>
    </source>
</evidence>
<evidence type="ECO:0000256" key="3">
    <source>
        <dbReference type="ARBA" id="ARBA00022723"/>
    </source>
</evidence>
<dbReference type="Proteomes" id="UP000594638">
    <property type="component" value="Unassembled WGS sequence"/>
</dbReference>
<gene>
    <name evidence="8" type="ORF">OLEA9_A060822</name>
</gene>
<evidence type="ECO:0000256" key="6">
    <source>
        <dbReference type="ARBA" id="ARBA00024045"/>
    </source>
</evidence>
<evidence type="ECO:0000313" key="9">
    <source>
        <dbReference type="Proteomes" id="UP000594638"/>
    </source>
</evidence>
<dbReference type="GO" id="GO:0016020">
    <property type="term" value="C:membrane"/>
    <property type="evidence" value="ECO:0007669"/>
    <property type="project" value="UniProtKB-SubCell"/>
</dbReference>
<evidence type="ECO:0000259" key="7">
    <source>
        <dbReference type="PROSITE" id="PS50846"/>
    </source>
</evidence>
<dbReference type="AlphaFoldDB" id="A0A8S0S380"/>
<evidence type="ECO:0000256" key="2">
    <source>
        <dbReference type="ARBA" id="ARBA00022481"/>
    </source>
</evidence>
<protein>
    <submittedName>
        <fullName evidence="8">Copper transport CCH-like</fullName>
    </submittedName>
</protein>
<dbReference type="PROSITE" id="PS50846">
    <property type="entry name" value="HMA_2"/>
    <property type="match status" value="1"/>
</dbReference>
<proteinExistence type="inferred from homology"/>
<dbReference type="GO" id="GO:0046872">
    <property type="term" value="F:metal ion binding"/>
    <property type="evidence" value="ECO:0007669"/>
    <property type="project" value="UniProtKB-KW"/>
</dbReference>
<keyword evidence="3" id="KW-0479">Metal-binding</keyword>
<comment type="similarity">
    <text evidence="6">Belongs to the HIPP family.</text>
</comment>
<keyword evidence="9" id="KW-1185">Reference proteome</keyword>
<evidence type="ECO:0000256" key="5">
    <source>
        <dbReference type="ARBA" id="ARBA00023289"/>
    </source>
</evidence>
<evidence type="ECO:0000313" key="8">
    <source>
        <dbReference type="EMBL" id="CAA2986098.1"/>
    </source>
</evidence>
<dbReference type="GO" id="GO:0009626">
    <property type="term" value="P:plant-type hypersensitive response"/>
    <property type="evidence" value="ECO:0007669"/>
    <property type="project" value="UniProtKB-KW"/>
</dbReference>
<dbReference type="OrthoDB" id="691258at2759"/>
<keyword evidence="5" id="KW-0636">Prenylation</keyword>
<dbReference type="Gene3D" id="3.30.70.100">
    <property type="match status" value="1"/>
</dbReference>
<dbReference type="SUPFAM" id="SSF55008">
    <property type="entry name" value="HMA, heavy metal-associated domain"/>
    <property type="match status" value="1"/>
</dbReference>
<dbReference type="PANTHER" id="PTHR45811:SF33">
    <property type="entry name" value="HEAVY METAL-ASSOCIATED ISOPRENYLATED PLANT PROTEIN 2-RELATED"/>
    <property type="match status" value="1"/>
</dbReference>
<keyword evidence="4" id="KW-0449">Lipoprotein</keyword>
<comment type="subcellular location">
    <subcellularLocation>
        <location evidence="1">Membrane</location>
        <topology evidence="1">Peripheral membrane protein</topology>
    </subcellularLocation>
</comment>